<keyword evidence="6 7" id="KW-0472">Membrane</keyword>
<keyword evidence="4 7" id="KW-0812">Transmembrane</keyword>
<evidence type="ECO:0000313" key="9">
    <source>
        <dbReference type="EMBL" id="RHH18045.1"/>
    </source>
</evidence>
<sequence>MNKVLGNKKAIALFALPAVILFTCLVFIPLIWSFVYTFFSGQPGLDFKFNGFQNYFRIFTDKTLWVTVKNNLVYVICVGGMQIVLGFLIAMLINFGVKKHQNLVRSLLFIPVVLPGVAVAQMFIKMYAITPQYGLLNSFFSAIGMDSLVKAWIGDPKTAMIALIIMDIWKAVGMYILVFYSGIIELPEDSVEAARIDGATTWQIITKVQIPQLKPVFRMAIVICITACFKVYDSPVALTGGGPGTTTMMPSMYMYNTAFNYAQFGYGSVLAIIILAECVLFTFVIGRIFKTKEE</sequence>
<dbReference type="GO" id="GO:0005886">
    <property type="term" value="C:plasma membrane"/>
    <property type="evidence" value="ECO:0007669"/>
    <property type="project" value="UniProtKB-SubCell"/>
</dbReference>
<comment type="subcellular location">
    <subcellularLocation>
        <location evidence="1 7">Cell membrane</location>
        <topology evidence="1 7">Multi-pass membrane protein</topology>
    </subcellularLocation>
</comment>
<name>A0A414W188_9FIRM</name>
<feature type="transmembrane region" description="Helical" evidence="7">
    <location>
        <begin position="107"/>
        <end position="129"/>
    </location>
</feature>
<keyword evidence="3" id="KW-1003">Cell membrane</keyword>
<reference evidence="9 10" key="1">
    <citation type="submission" date="2018-08" db="EMBL/GenBank/DDBJ databases">
        <title>A genome reference for cultivated species of the human gut microbiota.</title>
        <authorList>
            <person name="Zou Y."/>
            <person name="Xue W."/>
            <person name="Luo G."/>
        </authorList>
    </citation>
    <scope>NUCLEOTIDE SEQUENCE [LARGE SCALE GENOMIC DNA]</scope>
    <source>
        <strain evidence="9 10">AM18-2AC</strain>
    </source>
</reference>
<dbReference type="EMBL" id="QRJH01000005">
    <property type="protein sequence ID" value="RHH18045.1"/>
    <property type="molecule type" value="Genomic_DNA"/>
</dbReference>
<dbReference type="AlphaFoldDB" id="A0A414W188"/>
<evidence type="ECO:0000313" key="10">
    <source>
        <dbReference type="Proteomes" id="UP000284024"/>
    </source>
</evidence>
<proteinExistence type="inferred from homology"/>
<keyword evidence="2 7" id="KW-0813">Transport</keyword>
<dbReference type="InterPro" id="IPR050809">
    <property type="entry name" value="UgpAE/MalFG_permease"/>
</dbReference>
<organism evidence="9 10">
    <name type="scientific">Blautia obeum</name>
    <dbReference type="NCBI Taxonomy" id="40520"/>
    <lineage>
        <taxon>Bacteria</taxon>
        <taxon>Bacillati</taxon>
        <taxon>Bacillota</taxon>
        <taxon>Clostridia</taxon>
        <taxon>Lachnospirales</taxon>
        <taxon>Lachnospiraceae</taxon>
        <taxon>Blautia</taxon>
    </lineage>
</organism>
<evidence type="ECO:0000256" key="2">
    <source>
        <dbReference type="ARBA" id="ARBA00022448"/>
    </source>
</evidence>
<dbReference type="CDD" id="cd06261">
    <property type="entry name" value="TM_PBP2"/>
    <property type="match status" value="1"/>
</dbReference>
<feature type="domain" description="ABC transmembrane type-1" evidence="8">
    <location>
        <begin position="68"/>
        <end position="285"/>
    </location>
</feature>
<evidence type="ECO:0000259" key="8">
    <source>
        <dbReference type="PROSITE" id="PS50928"/>
    </source>
</evidence>
<dbReference type="Gene3D" id="1.10.3720.10">
    <property type="entry name" value="MetI-like"/>
    <property type="match status" value="1"/>
</dbReference>
<feature type="transmembrane region" description="Helical" evidence="7">
    <location>
        <begin position="72"/>
        <end position="95"/>
    </location>
</feature>
<dbReference type="PANTHER" id="PTHR43227:SF8">
    <property type="entry name" value="DIACETYLCHITOBIOSE UPTAKE SYSTEM PERMEASE PROTEIN DASB"/>
    <property type="match status" value="1"/>
</dbReference>
<evidence type="ECO:0000256" key="7">
    <source>
        <dbReference type="RuleBase" id="RU363032"/>
    </source>
</evidence>
<evidence type="ECO:0000256" key="6">
    <source>
        <dbReference type="ARBA" id="ARBA00023136"/>
    </source>
</evidence>
<dbReference type="InterPro" id="IPR035906">
    <property type="entry name" value="MetI-like_sf"/>
</dbReference>
<keyword evidence="5 7" id="KW-1133">Transmembrane helix</keyword>
<dbReference type="SUPFAM" id="SSF161098">
    <property type="entry name" value="MetI-like"/>
    <property type="match status" value="1"/>
</dbReference>
<accession>A0A414W188</accession>
<dbReference type="InterPro" id="IPR000515">
    <property type="entry name" value="MetI-like"/>
</dbReference>
<evidence type="ECO:0000256" key="1">
    <source>
        <dbReference type="ARBA" id="ARBA00004651"/>
    </source>
</evidence>
<protein>
    <submittedName>
        <fullName evidence="9">Sugar ABC transporter permease</fullName>
    </submittedName>
</protein>
<dbReference type="Proteomes" id="UP000284024">
    <property type="component" value="Unassembled WGS sequence"/>
</dbReference>
<dbReference type="PROSITE" id="PS50928">
    <property type="entry name" value="ABC_TM1"/>
    <property type="match status" value="1"/>
</dbReference>
<evidence type="ECO:0000256" key="5">
    <source>
        <dbReference type="ARBA" id="ARBA00022989"/>
    </source>
</evidence>
<gene>
    <name evidence="9" type="ORF">DW222_11435</name>
</gene>
<feature type="transmembrane region" description="Helical" evidence="7">
    <location>
        <begin position="12"/>
        <end position="39"/>
    </location>
</feature>
<feature type="transmembrane region" description="Helical" evidence="7">
    <location>
        <begin position="160"/>
        <end position="183"/>
    </location>
</feature>
<feature type="transmembrane region" description="Helical" evidence="7">
    <location>
        <begin position="264"/>
        <end position="289"/>
    </location>
</feature>
<comment type="similarity">
    <text evidence="7">Belongs to the binding-protein-dependent transport system permease family.</text>
</comment>
<comment type="caution">
    <text evidence="9">The sequence shown here is derived from an EMBL/GenBank/DDBJ whole genome shotgun (WGS) entry which is preliminary data.</text>
</comment>
<dbReference type="Pfam" id="PF00528">
    <property type="entry name" value="BPD_transp_1"/>
    <property type="match status" value="1"/>
</dbReference>
<dbReference type="GO" id="GO:0055085">
    <property type="term" value="P:transmembrane transport"/>
    <property type="evidence" value="ECO:0007669"/>
    <property type="project" value="InterPro"/>
</dbReference>
<dbReference type="PANTHER" id="PTHR43227">
    <property type="entry name" value="BLL4140 PROTEIN"/>
    <property type="match status" value="1"/>
</dbReference>
<evidence type="ECO:0000256" key="3">
    <source>
        <dbReference type="ARBA" id="ARBA00022475"/>
    </source>
</evidence>
<evidence type="ECO:0000256" key="4">
    <source>
        <dbReference type="ARBA" id="ARBA00022692"/>
    </source>
</evidence>
<dbReference type="RefSeq" id="WP_118235902.1">
    <property type="nucleotide sequence ID" value="NZ_QRJH01000005.1"/>
</dbReference>